<protein>
    <recommendedName>
        <fullName evidence="11">Transcriptional regulator WhiB</fullName>
    </recommendedName>
</protein>
<evidence type="ECO:0000256" key="9">
    <source>
        <dbReference type="ARBA" id="ARBA00023157"/>
    </source>
</evidence>
<evidence type="ECO:0000256" key="3">
    <source>
        <dbReference type="ARBA" id="ARBA00022485"/>
    </source>
</evidence>
<feature type="domain" description="4Fe-4S Wbl-type" evidence="13">
    <location>
        <begin position="23"/>
        <end position="79"/>
    </location>
</feature>
<dbReference type="KEGG" id="sxi:SXIM_19730"/>
<gene>
    <name evidence="11" type="primary">whiB</name>
    <name evidence="14" type="ORF">SXIM_19730</name>
</gene>
<comment type="function">
    <text evidence="11">Acts as a transcriptional regulator. Probably redox-responsive. The apo- but not holo-form probably binds DNA.</text>
</comment>
<feature type="region of interest" description="Disordered" evidence="12">
    <location>
        <begin position="100"/>
        <end position="119"/>
    </location>
</feature>
<dbReference type="RefSeq" id="WP_046723653.1">
    <property type="nucleotide sequence ID" value="NZ_JBHJWI010000006.1"/>
</dbReference>
<evidence type="ECO:0000313" key="14">
    <source>
        <dbReference type="EMBL" id="AKG43357.1"/>
    </source>
</evidence>
<accession>A0A0F7FUD0</accession>
<dbReference type="GO" id="GO:0045454">
    <property type="term" value="P:cell redox homeostasis"/>
    <property type="evidence" value="ECO:0007669"/>
    <property type="project" value="TreeGrafter"/>
</dbReference>
<keyword evidence="10 11" id="KW-0804">Transcription</keyword>
<evidence type="ECO:0000256" key="1">
    <source>
        <dbReference type="ARBA" id="ARBA00004496"/>
    </source>
</evidence>
<name>A0A0F7FUD0_9ACTN</name>
<comment type="similarity">
    <text evidence="2 11">Belongs to the WhiB family.</text>
</comment>
<evidence type="ECO:0000256" key="12">
    <source>
        <dbReference type="SAM" id="MobiDB-lite"/>
    </source>
</evidence>
<dbReference type="GO" id="GO:0003677">
    <property type="term" value="F:DNA binding"/>
    <property type="evidence" value="ECO:0007669"/>
    <property type="project" value="UniProtKB-UniRule"/>
</dbReference>
<evidence type="ECO:0000256" key="8">
    <source>
        <dbReference type="ARBA" id="ARBA00023125"/>
    </source>
</evidence>
<dbReference type="PROSITE" id="PS51674">
    <property type="entry name" value="4FE4S_WBL"/>
    <property type="match status" value="1"/>
</dbReference>
<proteinExistence type="inferred from homology"/>
<dbReference type="STRING" id="408015.SXIM_19730"/>
<keyword evidence="9 11" id="KW-1015">Disulfide bond</keyword>
<dbReference type="EMBL" id="CP009922">
    <property type="protein sequence ID" value="AKG43357.1"/>
    <property type="molecule type" value="Genomic_DNA"/>
</dbReference>
<dbReference type="HAMAP" id="MF_01479">
    <property type="entry name" value="WhiB"/>
    <property type="match status" value="1"/>
</dbReference>
<evidence type="ECO:0000259" key="13">
    <source>
        <dbReference type="PROSITE" id="PS51674"/>
    </source>
</evidence>
<sequence length="119" mass="13255">MVMGPWEDGTGMSWETDWSKNGICRKTDPDELFVQGAEQNRAKAVCTGCPVKTECLAYGLDHRIEFGVWGGMTERERRALLRRRPTVTSWRQLLETARAEYERSTAAGEGSRTGAADAA</sequence>
<evidence type="ECO:0000256" key="11">
    <source>
        <dbReference type="HAMAP-Rule" id="MF_01479"/>
    </source>
</evidence>
<reference evidence="14" key="1">
    <citation type="submission" date="2019-08" db="EMBL/GenBank/DDBJ databases">
        <title>Complete genome sequence of a mangrove-derived Streptomyces xiamenensis.</title>
        <authorList>
            <person name="Xu J."/>
        </authorList>
    </citation>
    <scope>NUCLEOTIDE SEQUENCE</scope>
    <source>
        <strain evidence="14">318</strain>
    </source>
</reference>
<dbReference type="GO" id="GO:0035731">
    <property type="term" value="F:dinitrosyl-iron complex binding"/>
    <property type="evidence" value="ECO:0007669"/>
    <property type="project" value="UniProtKB-UniRule"/>
</dbReference>
<evidence type="ECO:0000256" key="10">
    <source>
        <dbReference type="ARBA" id="ARBA00023163"/>
    </source>
</evidence>
<keyword evidence="4 11" id="KW-0479">Metal-binding</keyword>
<dbReference type="HOGENOM" id="CLU_106245_2_3_11"/>
<feature type="binding site" evidence="11">
    <location>
        <position position="55"/>
    </location>
    <ligand>
        <name>[4Fe-4S] cluster</name>
        <dbReference type="ChEBI" id="CHEBI:49883"/>
    </ligand>
</feature>
<comment type="PTM">
    <text evidence="11">Upon Fe-S cluster removal intramolecular disulfide bonds are formed.</text>
</comment>
<dbReference type="Proteomes" id="UP000034034">
    <property type="component" value="Chromosome"/>
</dbReference>
<evidence type="ECO:0000313" key="15">
    <source>
        <dbReference type="Proteomes" id="UP000034034"/>
    </source>
</evidence>
<keyword evidence="8 11" id="KW-0238">DNA-binding</keyword>
<dbReference type="InterPro" id="IPR034768">
    <property type="entry name" value="4FE4S_WBL"/>
</dbReference>
<organism evidence="14 15">
    <name type="scientific">Streptomyces xiamenensis</name>
    <dbReference type="NCBI Taxonomy" id="408015"/>
    <lineage>
        <taxon>Bacteria</taxon>
        <taxon>Bacillati</taxon>
        <taxon>Actinomycetota</taxon>
        <taxon>Actinomycetes</taxon>
        <taxon>Kitasatosporales</taxon>
        <taxon>Streptomycetaceae</taxon>
        <taxon>Streptomyces</taxon>
    </lineage>
</organism>
<comment type="cofactor">
    <cofactor evidence="11">
        <name>[4Fe-4S] cluster</name>
        <dbReference type="ChEBI" id="CHEBI:49883"/>
    </cofactor>
    <text evidence="11">Binds 1 [4Fe-4S] cluster per subunit. Following nitrosylation of the [4Fe-4S] cluster binds 1 [4Fe-8(NO)] cluster per subunit.</text>
</comment>
<feature type="binding site" evidence="11">
    <location>
        <position position="24"/>
    </location>
    <ligand>
        <name>[4Fe-4S] cluster</name>
        <dbReference type="ChEBI" id="CHEBI:49883"/>
    </ligand>
</feature>
<comment type="subcellular location">
    <subcellularLocation>
        <location evidence="1 11">Cytoplasm</location>
    </subcellularLocation>
</comment>
<feature type="binding site" evidence="11">
    <location>
        <position position="46"/>
    </location>
    <ligand>
        <name>[4Fe-4S] cluster</name>
        <dbReference type="ChEBI" id="CHEBI:49883"/>
    </ligand>
</feature>
<evidence type="ECO:0000256" key="5">
    <source>
        <dbReference type="ARBA" id="ARBA00023004"/>
    </source>
</evidence>
<evidence type="ECO:0000256" key="7">
    <source>
        <dbReference type="ARBA" id="ARBA00023015"/>
    </source>
</evidence>
<dbReference type="GO" id="GO:0046872">
    <property type="term" value="F:metal ion binding"/>
    <property type="evidence" value="ECO:0007669"/>
    <property type="project" value="UniProtKB-KW"/>
</dbReference>
<dbReference type="Pfam" id="PF02467">
    <property type="entry name" value="Whib"/>
    <property type="match status" value="1"/>
</dbReference>
<dbReference type="InterPro" id="IPR003482">
    <property type="entry name" value="Whib"/>
</dbReference>
<dbReference type="GO" id="GO:0051539">
    <property type="term" value="F:4 iron, 4 sulfur cluster binding"/>
    <property type="evidence" value="ECO:0007669"/>
    <property type="project" value="UniProtKB-UniRule"/>
</dbReference>
<evidence type="ECO:0000256" key="4">
    <source>
        <dbReference type="ARBA" id="ARBA00022723"/>
    </source>
</evidence>
<dbReference type="GO" id="GO:0045892">
    <property type="term" value="P:negative regulation of DNA-templated transcription"/>
    <property type="evidence" value="ECO:0007669"/>
    <property type="project" value="TreeGrafter"/>
</dbReference>
<dbReference type="AlphaFoldDB" id="A0A0F7FUD0"/>
<keyword evidence="11" id="KW-0963">Cytoplasm</keyword>
<keyword evidence="5 11" id="KW-0408">Iron</keyword>
<keyword evidence="6 11" id="KW-0411">Iron-sulfur</keyword>
<dbReference type="PANTHER" id="PTHR38839">
    <property type="entry name" value="TRANSCRIPTIONAL REGULATOR WHID-RELATED"/>
    <property type="match status" value="1"/>
</dbReference>
<comment type="PTM">
    <text evidence="11">The Fe-S cluster can be nitrosylated by nitric oxide (NO).</text>
</comment>
<dbReference type="PATRIC" id="fig|408015.6.peg.2003"/>
<keyword evidence="7 11" id="KW-0805">Transcription regulation</keyword>
<keyword evidence="15" id="KW-1185">Reference proteome</keyword>
<evidence type="ECO:0000256" key="2">
    <source>
        <dbReference type="ARBA" id="ARBA00006597"/>
    </source>
</evidence>
<keyword evidence="3 11" id="KW-0004">4Fe-4S</keyword>
<feature type="binding site" evidence="11">
    <location>
        <position position="49"/>
    </location>
    <ligand>
        <name>[4Fe-4S] cluster</name>
        <dbReference type="ChEBI" id="CHEBI:49883"/>
    </ligand>
</feature>
<dbReference type="GO" id="GO:0005737">
    <property type="term" value="C:cytoplasm"/>
    <property type="evidence" value="ECO:0007669"/>
    <property type="project" value="UniProtKB-SubCell"/>
</dbReference>
<evidence type="ECO:0000256" key="6">
    <source>
        <dbReference type="ARBA" id="ARBA00023014"/>
    </source>
</evidence>
<dbReference type="PANTHER" id="PTHR38839:SF7">
    <property type="entry name" value="TRANSCRIPTIONAL REGULATOR WHIB4"/>
    <property type="match status" value="1"/>
</dbReference>
<dbReference type="GO" id="GO:0047134">
    <property type="term" value="F:protein-disulfide reductase [NAD(P)H] activity"/>
    <property type="evidence" value="ECO:0007669"/>
    <property type="project" value="TreeGrafter"/>
</dbReference>